<sequence length="322" mass="34286">MVQMLSSAALMAVSSSTMSYPPSYSGYKPPCYCPQVRAVTTMTFERTVTAPASVETVFFSQICQAPQSFGGMDPSTVTMTSFVHALHAQGDHSTTTVTVTLSPQSTVTVHAPVAPAKPVALNPSNPGAMDPAKPADIDPSKTPHTAPPRPVKLQSFQSADPPVSPLPKTHASQPAEPPMSHPAPAKPAVLQSADAHVSQPTPVQPVVLQSSKPSFSQSIQPVPSQPIPPKPVKLQPMSSFPFFRNTSFVTQTLFIKPSSSPTNQPLEKAFTSKPCASMANLTRFATVYNTVYRTVDPPPYPVPTIESRAEMREPDKADGGRS</sequence>
<feature type="signal peptide" evidence="2">
    <location>
        <begin position="1"/>
        <end position="19"/>
    </location>
</feature>
<protein>
    <recommendedName>
        <fullName evidence="5">Yeast cell wall synthesis Kre9/Knh1 C-terminal domain-containing protein</fullName>
    </recommendedName>
</protein>
<feature type="chain" id="PRO_5012406201" description="Yeast cell wall synthesis Kre9/Knh1 C-terminal domain-containing protein" evidence="2">
    <location>
        <begin position="20"/>
        <end position="322"/>
    </location>
</feature>
<organism evidence="3 4">
    <name type="scientific">Ophiocordyceps australis</name>
    <dbReference type="NCBI Taxonomy" id="1399860"/>
    <lineage>
        <taxon>Eukaryota</taxon>
        <taxon>Fungi</taxon>
        <taxon>Dikarya</taxon>
        <taxon>Ascomycota</taxon>
        <taxon>Pezizomycotina</taxon>
        <taxon>Sordariomycetes</taxon>
        <taxon>Hypocreomycetidae</taxon>
        <taxon>Hypocreales</taxon>
        <taxon>Ophiocordycipitaceae</taxon>
        <taxon>Ophiocordyceps</taxon>
    </lineage>
</organism>
<evidence type="ECO:0000256" key="1">
    <source>
        <dbReference type="SAM" id="MobiDB-lite"/>
    </source>
</evidence>
<feature type="region of interest" description="Disordered" evidence="1">
    <location>
        <begin position="113"/>
        <end position="200"/>
    </location>
</feature>
<evidence type="ECO:0000313" key="4">
    <source>
        <dbReference type="Proteomes" id="UP000224854"/>
    </source>
</evidence>
<feature type="compositionally biased region" description="Pro residues" evidence="1">
    <location>
        <begin position="175"/>
        <end position="185"/>
    </location>
</feature>
<name>A0A2C5YTV9_9HYPO</name>
<accession>A0A2C5YTV9</accession>
<keyword evidence="4" id="KW-1185">Reference proteome</keyword>
<gene>
    <name evidence="3" type="ORF">CDD82_520</name>
</gene>
<evidence type="ECO:0008006" key="5">
    <source>
        <dbReference type="Google" id="ProtNLM"/>
    </source>
</evidence>
<feature type="compositionally biased region" description="Low complexity" evidence="1">
    <location>
        <begin position="113"/>
        <end position="123"/>
    </location>
</feature>
<proteinExistence type="predicted"/>
<dbReference type="EMBL" id="NJEU01000112">
    <property type="protein sequence ID" value="PHH81548.1"/>
    <property type="molecule type" value="Genomic_DNA"/>
</dbReference>
<keyword evidence="2" id="KW-0732">Signal</keyword>
<dbReference type="OrthoDB" id="10488468at2759"/>
<dbReference type="AlphaFoldDB" id="A0A2C5YTV9"/>
<evidence type="ECO:0000313" key="3">
    <source>
        <dbReference type="EMBL" id="PHH81548.1"/>
    </source>
</evidence>
<comment type="caution">
    <text evidence="3">The sequence shown here is derived from an EMBL/GenBank/DDBJ whole genome shotgun (WGS) entry which is preliminary data.</text>
</comment>
<feature type="compositionally biased region" description="Basic and acidic residues" evidence="1">
    <location>
        <begin position="307"/>
        <end position="322"/>
    </location>
</feature>
<reference evidence="3 4" key="1">
    <citation type="submission" date="2017-06" db="EMBL/GenBank/DDBJ databases">
        <title>Ant-infecting Ophiocordyceps genomes reveal a high diversity of potential behavioral manipulation genes and a possible major role for enterotoxins.</title>
        <authorList>
            <person name="De Bekker C."/>
            <person name="Evans H.C."/>
            <person name="Brachmann A."/>
            <person name="Hughes D.P."/>
        </authorList>
    </citation>
    <scope>NUCLEOTIDE SEQUENCE [LARGE SCALE GENOMIC DNA]</scope>
    <source>
        <strain evidence="3 4">1348a</strain>
    </source>
</reference>
<dbReference type="Proteomes" id="UP000224854">
    <property type="component" value="Unassembled WGS sequence"/>
</dbReference>
<evidence type="ECO:0000256" key="2">
    <source>
        <dbReference type="SAM" id="SignalP"/>
    </source>
</evidence>
<feature type="region of interest" description="Disordered" evidence="1">
    <location>
        <begin position="296"/>
        <end position="322"/>
    </location>
</feature>